<dbReference type="InterPro" id="IPR001680">
    <property type="entry name" value="WD40_rpt"/>
</dbReference>
<evidence type="ECO:0000256" key="8">
    <source>
        <dbReference type="PROSITE-ProRule" id="PRU00221"/>
    </source>
</evidence>
<dbReference type="PROSITE" id="PS50294">
    <property type="entry name" value="WD_REPEATS_REGION"/>
    <property type="match status" value="1"/>
</dbReference>
<evidence type="ECO:0000313" key="11">
    <source>
        <dbReference type="EMBL" id="CAF3505921.1"/>
    </source>
</evidence>
<evidence type="ECO:0000256" key="4">
    <source>
        <dbReference type="ARBA" id="ARBA00022737"/>
    </source>
</evidence>
<dbReference type="SMART" id="SM00320">
    <property type="entry name" value="WD40"/>
    <property type="match status" value="6"/>
</dbReference>
<dbReference type="PROSITE" id="PS50082">
    <property type="entry name" value="WD_REPEATS_2"/>
    <property type="match status" value="1"/>
</dbReference>
<dbReference type="FunFam" id="2.130.10.10:FF:000061">
    <property type="entry name" value="Ribosome biogenesis protein BOP1 homolog"/>
    <property type="match status" value="1"/>
</dbReference>
<dbReference type="PANTHER" id="PTHR17605">
    <property type="entry name" value="RIBOSOME BIOGENESIS PROTEIN BOP1 BLOCK OF PROLIFERATION 1 PROTEIN"/>
    <property type="match status" value="1"/>
</dbReference>
<keyword evidence="5 7" id="KW-0539">Nucleus</keyword>
<accession>A0A813ZBX6</accession>
<dbReference type="InterPro" id="IPR028598">
    <property type="entry name" value="BOP1/Erb1"/>
</dbReference>
<comment type="similarity">
    <text evidence="7">Belongs to the WD repeat BOP1/ERB1 family.</text>
</comment>
<keyword evidence="2 7" id="KW-0698">rRNA processing</keyword>
<evidence type="ECO:0000313" key="10">
    <source>
        <dbReference type="EMBL" id="CAF0897918.1"/>
    </source>
</evidence>
<sequence>MTSIKRKNSLIENDEIDSDEEVPSNTIGENVPLKWYENHEHIGYDLEAKKIAKPVSAGKSDEIDEFLEKMENADYWRTVYDDLTGQNVTLTNEDIAVIQQIKNAQTYPDDHVYEPWVDTFSSEVMIHPILNTPESKASFIPSKWERLKVGKYLHAIKMGWIKLAPPKEDPLSSNSYDLWSDETRTNLPRSNIPAPKLELPGHHESYNPSYEYLLDDAEVEALKAKMESDYDENERATKTIFVPKKYPSLRQVPAYDQFVYERFQRCLDLYLCPRQKRLKANIKDINDLIPDKPKPQDLHPYPLVQSLIYEGHKNIIRCLTCHTSGQWLASGSDDCTVRIWEIATTRCMNVFTFEKPIVSIQWNPVLSLLTVATGSQIVMINPRLGENAKVLFTDEFIKQLAYESSSAATDDCQWVKTSDENDKYIRLTITHSMPIRQIEWQARGDYLACILAPRSDQSQSKSILIHHLSKGRSQYPFKQLKGAVQHVRFHPTKPIFIIATQHSIKIYHLLKQQLIKRLYVNTKWISSIDIHPLGDNIICGGYDSKINWFDLDLSVKPYETYRYHKRAIRCIRYHTRLPLFASTSDDGTCIISHCSVYSDLLKNPLIVPVKILRGHQIINDLSILDCLFHPTQPWIFTSGADSTIRLFTN</sequence>
<evidence type="ECO:0000256" key="3">
    <source>
        <dbReference type="ARBA" id="ARBA00022574"/>
    </source>
</evidence>
<evidence type="ECO:0000256" key="2">
    <source>
        <dbReference type="ARBA" id="ARBA00022552"/>
    </source>
</evidence>
<dbReference type="GO" id="GO:0000466">
    <property type="term" value="P:maturation of 5.8S rRNA from tricistronic rRNA transcript (SSU-rRNA, 5.8S rRNA, LSU-rRNA)"/>
    <property type="evidence" value="ECO:0007669"/>
    <property type="project" value="UniProtKB-UniRule"/>
</dbReference>
<comment type="function">
    <text evidence="6">Component of the PeBoW complex, which is required for maturation of 28S and 5.8S ribosomal RNAs and formation of the 60S ribosome.</text>
</comment>
<dbReference type="Proteomes" id="UP000663844">
    <property type="component" value="Unassembled WGS sequence"/>
</dbReference>
<dbReference type="SUPFAM" id="SSF50978">
    <property type="entry name" value="WD40 repeat-like"/>
    <property type="match status" value="1"/>
</dbReference>
<feature type="domain" description="BOP1 N-terminal" evidence="9">
    <location>
        <begin position="36"/>
        <end position="302"/>
    </location>
</feature>
<name>A0A813ZBX6_9BILA</name>
<proteinExistence type="inferred from homology"/>
<dbReference type="Gene3D" id="2.130.10.10">
    <property type="entry name" value="YVTN repeat-like/Quinoprotein amine dehydrogenase"/>
    <property type="match status" value="1"/>
</dbReference>
<dbReference type="EMBL" id="CAJOAZ010000047">
    <property type="protein sequence ID" value="CAF3505921.1"/>
    <property type="molecule type" value="Genomic_DNA"/>
</dbReference>
<dbReference type="PANTHER" id="PTHR17605:SF0">
    <property type="entry name" value="RIBOSOME BIOGENESIS PROTEIN BOP1"/>
    <property type="match status" value="1"/>
</dbReference>
<dbReference type="EMBL" id="CAJNOG010000075">
    <property type="protein sequence ID" value="CAF0897918.1"/>
    <property type="molecule type" value="Genomic_DNA"/>
</dbReference>
<dbReference type="GO" id="GO:0043021">
    <property type="term" value="F:ribonucleoprotein complex binding"/>
    <property type="evidence" value="ECO:0007669"/>
    <property type="project" value="UniProtKB-UniRule"/>
</dbReference>
<evidence type="ECO:0000256" key="7">
    <source>
        <dbReference type="HAMAP-Rule" id="MF_03027"/>
    </source>
</evidence>
<dbReference type="Pfam" id="PF00400">
    <property type="entry name" value="WD40"/>
    <property type="match status" value="4"/>
</dbReference>
<evidence type="ECO:0000313" key="12">
    <source>
        <dbReference type="Proteomes" id="UP000663845"/>
    </source>
</evidence>
<organism evidence="10 12">
    <name type="scientific">Adineta steineri</name>
    <dbReference type="NCBI Taxonomy" id="433720"/>
    <lineage>
        <taxon>Eukaryota</taxon>
        <taxon>Metazoa</taxon>
        <taxon>Spiralia</taxon>
        <taxon>Gnathifera</taxon>
        <taxon>Rotifera</taxon>
        <taxon>Eurotatoria</taxon>
        <taxon>Bdelloidea</taxon>
        <taxon>Adinetida</taxon>
        <taxon>Adinetidae</taxon>
        <taxon>Adineta</taxon>
    </lineage>
</organism>
<feature type="repeat" description="WD" evidence="8">
    <location>
        <begin position="309"/>
        <end position="350"/>
    </location>
</feature>
<dbReference type="InterPro" id="IPR015943">
    <property type="entry name" value="WD40/YVTN_repeat-like_dom_sf"/>
</dbReference>
<evidence type="ECO:0000256" key="5">
    <source>
        <dbReference type="ARBA" id="ARBA00023242"/>
    </source>
</evidence>
<comment type="subcellular location">
    <subcellularLocation>
        <location evidence="7">Nucleus</location>
        <location evidence="7">Nucleolus</location>
    </subcellularLocation>
    <subcellularLocation>
        <location evidence="7">Nucleus</location>
        <location evidence="7">Nucleoplasm</location>
    </subcellularLocation>
</comment>
<gene>
    <name evidence="10" type="ORF">JYZ213_LOCUS10389</name>
    <name evidence="11" type="ORF">OXD698_LOCUS1590</name>
</gene>
<comment type="function">
    <text evidence="7">Required for maturation of ribosomal RNAs and formation of the large ribosomal subunit.</text>
</comment>
<dbReference type="InterPro" id="IPR036322">
    <property type="entry name" value="WD40_repeat_dom_sf"/>
</dbReference>
<dbReference type="GO" id="GO:0070545">
    <property type="term" value="C:PeBoW complex"/>
    <property type="evidence" value="ECO:0007669"/>
    <property type="project" value="TreeGrafter"/>
</dbReference>
<protein>
    <recommendedName>
        <fullName evidence="7">Ribosome biogenesis protein BOP1 homolog</fullName>
    </recommendedName>
</protein>
<dbReference type="HAMAP" id="MF_03027">
    <property type="entry name" value="BOP1"/>
    <property type="match status" value="1"/>
</dbReference>
<dbReference type="GO" id="GO:0030687">
    <property type="term" value="C:preribosome, large subunit precursor"/>
    <property type="evidence" value="ECO:0007669"/>
    <property type="project" value="UniProtKB-UniRule"/>
</dbReference>
<dbReference type="InterPro" id="IPR012953">
    <property type="entry name" value="BOP1_N_dom"/>
</dbReference>
<dbReference type="AlphaFoldDB" id="A0A813ZBX6"/>
<dbReference type="Proteomes" id="UP000663845">
    <property type="component" value="Unassembled WGS sequence"/>
</dbReference>
<reference evidence="10" key="1">
    <citation type="submission" date="2021-02" db="EMBL/GenBank/DDBJ databases">
        <authorList>
            <person name="Nowell W R."/>
        </authorList>
    </citation>
    <scope>NUCLEOTIDE SEQUENCE</scope>
</reference>
<comment type="caution">
    <text evidence="10">The sequence shown here is derived from an EMBL/GenBank/DDBJ whole genome shotgun (WGS) entry which is preliminary data.</text>
</comment>
<dbReference type="InterPro" id="IPR019775">
    <property type="entry name" value="WD40_repeat_CS"/>
</dbReference>
<keyword evidence="4" id="KW-0677">Repeat</keyword>
<evidence type="ECO:0000256" key="1">
    <source>
        <dbReference type="ARBA" id="ARBA00022517"/>
    </source>
</evidence>
<dbReference type="PROSITE" id="PS00678">
    <property type="entry name" value="WD_REPEATS_1"/>
    <property type="match status" value="1"/>
</dbReference>
<dbReference type="Pfam" id="PF08145">
    <property type="entry name" value="BOP1NT"/>
    <property type="match status" value="1"/>
</dbReference>
<dbReference type="SMART" id="SM01035">
    <property type="entry name" value="BOP1NT"/>
    <property type="match status" value="1"/>
</dbReference>
<evidence type="ECO:0000256" key="6">
    <source>
        <dbReference type="ARBA" id="ARBA00055102"/>
    </source>
</evidence>
<dbReference type="GO" id="GO:0000463">
    <property type="term" value="P:maturation of LSU-rRNA from tricistronic rRNA transcript (SSU-rRNA, 5.8S rRNA, LSU-rRNA)"/>
    <property type="evidence" value="ECO:0007669"/>
    <property type="project" value="UniProtKB-UniRule"/>
</dbReference>
<keyword evidence="1 7" id="KW-0690">Ribosome biogenesis</keyword>
<dbReference type="GO" id="GO:0005654">
    <property type="term" value="C:nucleoplasm"/>
    <property type="evidence" value="ECO:0007669"/>
    <property type="project" value="UniProtKB-SubCell"/>
</dbReference>
<keyword evidence="3 8" id="KW-0853">WD repeat</keyword>
<evidence type="ECO:0000259" key="9">
    <source>
        <dbReference type="SMART" id="SM01035"/>
    </source>
</evidence>